<dbReference type="PANTHER" id="PTHR43249">
    <property type="entry name" value="UDP-N-ACETYL-2-AMINO-2-DEOXY-D-GLUCURONATE OXIDASE"/>
    <property type="match status" value="1"/>
</dbReference>
<dbReference type="SUPFAM" id="SSF51735">
    <property type="entry name" value="NAD(P)-binding Rossmann-fold domains"/>
    <property type="match status" value="1"/>
</dbReference>
<dbReference type="InterPro" id="IPR000683">
    <property type="entry name" value="Gfo/Idh/MocA-like_OxRdtase_N"/>
</dbReference>
<evidence type="ECO:0000313" key="3">
    <source>
        <dbReference type="EMBL" id="MCK9688373.1"/>
    </source>
</evidence>
<dbReference type="Gene3D" id="3.30.360.10">
    <property type="entry name" value="Dihydrodipicolinate Reductase, domain 2"/>
    <property type="match status" value="1"/>
</dbReference>
<gene>
    <name evidence="3" type="ORF">LPC04_21915</name>
</gene>
<dbReference type="EMBL" id="JAJLJH010000008">
    <property type="protein sequence ID" value="MCK9688373.1"/>
    <property type="molecule type" value="Genomic_DNA"/>
</dbReference>
<proteinExistence type="predicted"/>
<dbReference type="AlphaFoldDB" id="A0A9X1YLI5"/>
<dbReference type="GO" id="GO:0000166">
    <property type="term" value="F:nucleotide binding"/>
    <property type="evidence" value="ECO:0007669"/>
    <property type="project" value="InterPro"/>
</dbReference>
<accession>A0A9X1YLI5</accession>
<dbReference type="PANTHER" id="PTHR43249:SF1">
    <property type="entry name" value="D-GLUCOSIDE 3-DEHYDROGENASE"/>
    <property type="match status" value="1"/>
</dbReference>
<reference evidence="3" key="1">
    <citation type="submission" date="2021-11" db="EMBL/GenBank/DDBJ databases">
        <title>BS-T2-15 a new species belonging to the Comamonadaceae family isolated from the soil of a French oak forest.</title>
        <authorList>
            <person name="Mieszkin S."/>
            <person name="Alain K."/>
        </authorList>
    </citation>
    <scope>NUCLEOTIDE SEQUENCE</scope>
    <source>
        <strain evidence="3">BS-T2-15</strain>
    </source>
</reference>
<feature type="domain" description="Gfo/Idh/MocA-like oxidoreductase N-terminal" evidence="1">
    <location>
        <begin position="19"/>
        <end position="136"/>
    </location>
</feature>
<organism evidence="3 4">
    <name type="scientific">Scleromatobacter humisilvae</name>
    <dbReference type="NCBI Taxonomy" id="2897159"/>
    <lineage>
        <taxon>Bacteria</taxon>
        <taxon>Pseudomonadati</taxon>
        <taxon>Pseudomonadota</taxon>
        <taxon>Betaproteobacteria</taxon>
        <taxon>Burkholderiales</taxon>
        <taxon>Sphaerotilaceae</taxon>
        <taxon>Scleromatobacter</taxon>
    </lineage>
</organism>
<evidence type="ECO:0000313" key="4">
    <source>
        <dbReference type="Proteomes" id="UP001139353"/>
    </source>
</evidence>
<dbReference type="InterPro" id="IPR036291">
    <property type="entry name" value="NAD(P)-bd_dom_sf"/>
</dbReference>
<comment type="caution">
    <text evidence="3">The sequence shown here is derived from an EMBL/GenBank/DDBJ whole genome shotgun (WGS) entry which is preliminary data.</text>
</comment>
<dbReference type="Gene3D" id="3.40.50.720">
    <property type="entry name" value="NAD(P)-binding Rossmann-like Domain"/>
    <property type="match status" value="1"/>
</dbReference>
<dbReference type="InterPro" id="IPR004104">
    <property type="entry name" value="Gfo/Idh/MocA-like_OxRdtase_C"/>
</dbReference>
<dbReference type="InterPro" id="IPR052515">
    <property type="entry name" value="Gfo/Idh/MocA_Oxidoreductase"/>
</dbReference>
<evidence type="ECO:0000259" key="2">
    <source>
        <dbReference type="Pfam" id="PF02894"/>
    </source>
</evidence>
<name>A0A9X1YLI5_9BURK</name>
<dbReference type="RefSeq" id="WP_275684414.1">
    <property type="nucleotide sequence ID" value="NZ_JAJLJH010000008.1"/>
</dbReference>
<dbReference type="SUPFAM" id="SSF55347">
    <property type="entry name" value="Glyceraldehyde-3-phosphate dehydrogenase-like, C-terminal domain"/>
    <property type="match status" value="1"/>
</dbReference>
<dbReference type="Pfam" id="PF01408">
    <property type="entry name" value="GFO_IDH_MocA"/>
    <property type="match status" value="1"/>
</dbReference>
<dbReference type="Proteomes" id="UP001139353">
    <property type="component" value="Unassembled WGS sequence"/>
</dbReference>
<keyword evidence="4" id="KW-1185">Reference proteome</keyword>
<dbReference type="Pfam" id="PF02894">
    <property type="entry name" value="GFO_IDH_MocA_C"/>
    <property type="match status" value="1"/>
</dbReference>
<feature type="domain" description="Gfo/Idh/MocA-like oxidoreductase C-terminal" evidence="2">
    <location>
        <begin position="150"/>
        <end position="355"/>
    </location>
</feature>
<sequence>MSPHSLRPQTHAPVTDRKVRFALVGCGRIAANHMESVKVHAERAEMIAVVDTDPAKLAAAVERTGARGYPSLEAMLAAETPDCVIITTPSGLHSQQVIQVARAGFDVMTEKPMATRWQDGLAMVRACDEAGVHLFVVKQNRRNKTLQLLKKAMELGRFGRIYMVNVNVFWTRPQEYYDSASWRGTWEFDGGAFMNQASHYVDLLDWIGGPVESVMAYTGTLARNIEVEDTGVAALKWRNGAMGTINVTMLTYPKNMEGSITILGEKGSVRVGGLAVNEIKHWDFADKHEMDAEVEQASYQTTSVYGFGHPLYYDNVINTLRGEAMPETDGREGLKSLELLIAMYLSSRDGRRVNLPLEY</sequence>
<evidence type="ECO:0000259" key="1">
    <source>
        <dbReference type="Pfam" id="PF01408"/>
    </source>
</evidence>
<protein>
    <submittedName>
        <fullName evidence="3">Gfo/Idh/MocA family oxidoreductase</fullName>
    </submittedName>
</protein>